<protein>
    <submittedName>
        <fullName evidence="3">DUF2884 family protein</fullName>
    </submittedName>
</protein>
<feature type="chain" id="PRO_5022909673" evidence="1">
    <location>
        <begin position="21"/>
        <end position="257"/>
    </location>
</feature>
<evidence type="ECO:0000313" key="4">
    <source>
        <dbReference type="Proteomes" id="UP000321525"/>
    </source>
</evidence>
<proteinExistence type="predicted"/>
<dbReference type="Pfam" id="PF11101">
    <property type="entry name" value="DUF2884"/>
    <property type="match status" value="1"/>
</dbReference>
<evidence type="ECO:0000313" key="3">
    <source>
        <dbReference type="EMBL" id="TWX63742.1"/>
    </source>
</evidence>
<dbReference type="AlphaFoldDB" id="A0A5C6Q4L8"/>
<keyword evidence="1" id="KW-0732">Signal</keyword>
<gene>
    <name evidence="2" type="ORF">ESZ26_17100</name>
    <name evidence="3" type="ORF">ESZ27_15895</name>
</gene>
<dbReference type="Proteomes" id="UP000321525">
    <property type="component" value="Unassembled WGS sequence"/>
</dbReference>
<dbReference type="RefSeq" id="WP_146800726.1">
    <property type="nucleotide sequence ID" value="NZ_VOLP01000031.1"/>
</dbReference>
<evidence type="ECO:0000313" key="5">
    <source>
        <dbReference type="Proteomes" id="UP000321917"/>
    </source>
</evidence>
<feature type="signal peptide" evidence="1">
    <location>
        <begin position="1"/>
        <end position="20"/>
    </location>
</feature>
<accession>A0A5C6Q4L8</accession>
<reference evidence="3 5" key="1">
    <citation type="submission" date="2019-07" db="EMBL/GenBank/DDBJ databases">
        <title>Genomes of sea-ice associated Colwellia species.</title>
        <authorList>
            <person name="Bowman J.P."/>
        </authorList>
    </citation>
    <scope>NUCLEOTIDE SEQUENCE [LARGE SCALE GENOMIC DNA]</scope>
    <source>
        <strain evidence="2 4">ACAM 607</strain>
        <strain evidence="3 5">IC036</strain>
    </source>
</reference>
<comment type="caution">
    <text evidence="3">The sequence shown here is derived from an EMBL/GenBank/DDBJ whole genome shotgun (WGS) entry which is preliminary data.</text>
</comment>
<organism evidence="3 5">
    <name type="scientific">Colwellia hornerae</name>
    <dbReference type="NCBI Taxonomy" id="89402"/>
    <lineage>
        <taxon>Bacteria</taxon>
        <taxon>Pseudomonadati</taxon>
        <taxon>Pseudomonadota</taxon>
        <taxon>Gammaproteobacteria</taxon>
        <taxon>Alteromonadales</taxon>
        <taxon>Colwelliaceae</taxon>
        <taxon>Colwellia</taxon>
    </lineage>
</organism>
<dbReference type="EMBL" id="VOLR01000032">
    <property type="protein sequence ID" value="TWX54884.1"/>
    <property type="molecule type" value="Genomic_DNA"/>
</dbReference>
<name>A0A5C6Q4L8_9GAMM</name>
<sequence length="257" mass="29191">MNFFTLALIATSLVAGSVSAQQCDINFNHGVVINPSHVRILKESQTYVQINNDQQLFIRGREIALNEEQRQLLTQYSQGIRKQIPEIVAIAIEGVDIDLKAVNKVIAGLTGENSASHQKIQERFDEMQYRLRERFNHSDTNYYIASQDFADFDEIFAGAFEQEIESIVTESIGTILIAVGEAMTTNEESNSEQRVETFDQRIKGMEKDLQLEIEPRAQEVKLKAAQFCKSLKKLDQLESKLQQSITALNEFDLIQTK</sequence>
<evidence type="ECO:0000256" key="1">
    <source>
        <dbReference type="SAM" id="SignalP"/>
    </source>
</evidence>
<dbReference type="Proteomes" id="UP000321917">
    <property type="component" value="Unassembled WGS sequence"/>
</dbReference>
<evidence type="ECO:0000313" key="2">
    <source>
        <dbReference type="EMBL" id="TWX54884.1"/>
    </source>
</evidence>
<dbReference type="OrthoDB" id="5760736at2"/>
<dbReference type="EMBL" id="VOLQ01000039">
    <property type="protein sequence ID" value="TWX63742.1"/>
    <property type="molecule type" value="Genomic_DNA"/>
</dbReference>
<dbReference type="InterPro" id="IPR021307">
    <property type="entry name" value="DUF2884"/>
</dbReference>
<keyword evidence="4" id="KW-1185">Reference proteome</keyword>